<dbReference type="GO" id="GO:0046872">
    <property type="term" value="F:metal ion binding"/>
    <property type="evidence" value="ECO:0007669"/>
    <property type="project" value="UniProtKB-KW"/>
</dbReference>
<keyword evidence="5" id="KW-1185">Reference proteome</keyword>
<name>A0A8X6NTK5_NEPPI</name>
<keyword evidence="2" id="KW-0186">Copper</keyword>
<dbReference type="InterPro" id="IPR005203">
    <property type="entry name" value="Hemocyanin_C"/>
</dbReference>
<dbReference type="EMBL" id="BMAW01061466">
    <property type="protein sequence ID" value="GFT31248.1"/>
    <property type="molecule type" value="Genomic_DNA"/>
</dbReference>
<dbReference type="Proteomes" id="UP000887013">
    <property type="component" value="Unassembled WGS sequence"/>
</dbReference>
<protein>
    <submittedName>
        <fullName evidence="4">Hemocyanin F chain</fullName>
    </submittedName>
</protein>
<evidence type="ECO:0000256" key="1">
    <source>
        <dbReference type="ARBA" id="ARBA00022723"/>
    </source>
</evidence>
<accession>A0A8X6NTK5</accession>
<dbReference type="SUPFAM" id="SSF81296">
    <property type="entry name" value="E set domains"/>
    <property type="match status" value="1"/>
</dbReference>
<evidence type="ECO:0000259" key="3">
    <source>
        <dbReference type="Pfam" id="PF03723"/>
    </source>
</evidence>
<comment type="caution">
    <text evidence="4">The sequence shown here is derived from an EMBL/GenBank/DDBJ whole genome shotgun (WGS) entry which is preliminary data.</text>
</comment>
<evidence type="ECO:0000313" key="5">
    <source>
        <dbReference type="Proteomes" id="UP000887013"/>
    </source>
</evidence>
<dbReference type="AlphaFoldDB" id="A0A8X6NTK5"/>
<feature type="domain" description="Hemocyanin C-terminal" evidence="3">
    <location>
        <begin position="11"/>
        <end position="70"/>
    </location>
</feature>
<proteinExistence type="predicted"/>
<dbReference type="PANTHER" id="PTHR11511:SF4">
    <property type="entry name" value="PHENOLOXIDASE 2-RELATED"/>
    <property type="match status" value="1"/>
</dbReference>
<dbReference type="InterPro" id="IPR013788">
    <property type="entry name" value="Hemocyanin/hexamerin"/>
</dbReference>
<dbReference type="Gene3D" id="2.60.40.1520">
    <property type="entry name" value="Hemocyanin, C-terminal domain"/>
    <property type="match status" value="1"/>
</dbReference>
<gene>
    <name evidence="4" type="primary">NCL1_57038</name>
    <name evidence="4" type="ORF">NPIL_139951</name>
</gene>
<sequence length="77" mass="8866">MLRRVTAVIKVYGANTVPECGNASSYCGIKNQKYPDKRAMGYPFDRVIKAKNCKEFLLPNMKLQNIKILFKEQCHLK</sequence>
<organism evidence="4 5">
    <name type="scientific">Nephila pilipes</name>
    <name type="common">Giant wood spider</name>
    <name type="synonym">Nephila maculata</name>
    <dbReference type="NCBI Taxonomy" id="299642"/>
    <lineage>
        <taxon>Eukaryota</taxon>
        <taxon>Metazoa</taxon>
        <taxon>Ecdysozoa</taxon>
        <taxon>Arthropoda</taxon>
        <taxon>Chelicerata</taxon>
        <taxon>Arachnida</taxon>
        <taxon>Araneae</taxon>
        <taxon>Araneomorphae</taxon>
        <taxon>Entelegynae</taxon>
        <taxon>Araneoidea</taxon>
        <taxon>Nephilidae</taxon>
        <taxon>Nephila</taxon>
    </lineage>
</organism>
<reference evidence="4" key="1">
    <citation type="submission" date="2020-08" db="EMBL/GenBank/DDBJ databases">
        <title>Multicomponent nature underlies the extraordinary mechanical properties of spider dragline silk.</title>
        <authorList>
            <person name="Kono N."/>
            <person name="Nakamura H."/>
            <person name="Mori M."/>
            <person name="Yoshida Y."/>
            <person name="Ohtoshi R."/>
            <person name="Malay A.D."/>
            <person name="Moran D.A.P."/>
            <person name="Tomita M."/>
            <person name="Numata K."/>
            <person name="Arakawa K."/>
        </authorList>
    </citation>
    <scope>NUCLEOTIDE SEQUENCE</scope>
</reference>
<evidence type="ECO:0000256" key="2">
    <source>
        <dbReference type="ARBA" id="ARBA00023008"/>
    </source>
</evidence>
<dbReference type="PANTHER" id="PTHR11511">
    <property type="entry name" value="LARVAL STORAGE PROTEIN/PHENOLOXIDASE"/>
    <property type="match status" value="1"/>
</dbReference>
<dbReference type="InterPro" id="IPR037020">
    <property type="entry name" value="Hemocyanin_C_sf"/>
</dbReference>
<dbReference type="OrthoDB" id="8119704at2759"/>
<dbReference type="InterPro" id="IPR014756">
    <property type="entry name" value="Ig_E-set"/>
</dbReference>
<keyword evidence="1" id="KW-0479">Metal-binding</keyword>
<dbReference type="Pfam" id="PF03723">
    <property type="entry name" value="Hemocyanin_C"/>
    <property type="match status" value="1"/>
</dbReference>
<evidence type="ECO:0000313" key="4">
    <source>
        <dbReference type="EMBL" id="GFT31248.1"/>
    </source>
</evidence>